<dbReference type="EMBL" id="AEEI01000023">
    <property type="protein sequence ID" value="EFM02413.1"/>
    <property type="molecule type" value="Genomic_DNA"/>
</dbReference>
<keyword evidence="5" id="KW-1185">Reference proteome</keyword>
<dbReference type="GO" id="GO:0003677">
    <property type="term" value="F:DNA binding"/>
    <property type="evidence" value="ECO:0007669"/>
    <property type="project" value="UniProtKB-UniRule"/>
</dbReference>
<dbReference type="eggNOG" id="COG1309">
    <property type="taxonomic scope" value="Bacteria"/>
</dbReference>
<protein>
    <submittedName>
        <fullName evidence="4">Transcriptional regulator, TetR family</fullName>
    </submittedName>
</protein>
<comment type="caution">
    <text evidence="4">The sequence shown here is derived from an EMBL/GenBank/DDBJ whole genome shotgun (WGS) entry which is preliminary data.</text>
</comment>
<dbReference type="RefSeq" id="WP_006948459.1">
    <property type="nucleotide sequence ID" value="NZ_BAJI01000031.1"/>
</dbReference>
<accession>E0NR63</accession>
<dbReference type="Pfam" id="PF00440">
    <property type="entry name" value="TetR_N"/>
    <property type="match status" value="1"/>
</dbReference>
<reference evidence="4" key="1">
    <citation type="submission" date="2010-07" db="EMBL/GenBank/DDBJ databases">
        <authorList>
            <person name="Muzny D."/>
            <person name="Qin X."/>
            <person name="Deng J."/>
            <person name="Jiang H."/>
            <person name="Liu Y."/>
            <person name="Qu J."/>
            <person name="Song X.-Z."/>
            <person name="Zhang L."/>
            <person name="Thornton R."/>
            <person name="Coyle M."/>
            <person name="Francisco L."/>
            <person name="Jackson L."/>
            <person name="Javaid M."/>
            <person name="Korchina V."/>
            <person name="Kovar C."/>
            <person name="Mata R."/>
            <person name="Mathew T."/>
            <person name="Ngo R."/>
            <person name="Nguyen L."/>
            <person name="Nguyen N."/>
            <person name="Okwuonu G."/>
            <person name="Ongeri F."/>
            <person name="Pham C."/>
            <person name="Simmons D."/>
            <person name="Wilczek-Boney K."/>
            <person name="Hale W."/>
            <person name="Jakkamsetti A."/>
            <person name="Pham P."/>
            <person name="Ruth R."/>
            <person name="San Lucas F."/>
            <person name="Warren J."/>
            <person name="Zhang J."/>
            <person name="Zhao Z."/>
            <person name="Zhou C."/>
            <person name="Zhu D."/>
            <person name="Lee S."/>
            <person name="Bess C."/>
            <person name="Blankenburg K."/>
            <person name="Forbes L."/>
            <person name="Fu Q."/>
            <person name="Gubbala S."/>
            <person name="Hirani K."/>
            <person name="Jayaseelan J.C."/>
            <person name="Lara F."/>
            <person name="Munidasa M."/>
            <person name="Palculict T."/>
            <person name="Patil S."/>
            <person name="Pu L.-L."/>
            <person name="Saada N."/>
            <person name="Tang L."/>
            <person name="Weissenberger G."/>
            <person name="Zhu Y."/>
            <person name="Hemphill L."/>
            <person name="Shang Y."/>
            <person name="Youmans B."/>
            <person name="Ayvaz T."/>
            <person name="Ross M."/>
            <person name="Santibanez J."/>
            <person name="Aqrawi P."/>
            <person name="Gross S."/>
            <person name="Joshi V."/>
            <person name="Fowler G."/>
            <person name="Nazareth L."/>
            <person name="Reid J."/>
            <person name="Worley K."/>
            <person name="Petrosino J."/>
            <person name="Highlander S."/>
            <person name="Gibbs R."/>
        </authorList>
    </citation>
    <scope>NUCLEOTIDE SEQUENCE [LARGE SCALE GENOMIC DNA]</scope>
    <source>
        <strain evidence="4">DSM 16973</strain>
    </source>
</reference>
<dbReference type="PROSITE" id="PS50977">
    <property type="entry name" value="HTH_TETR_2"/>
    <property type="match status" value="1"/>
</dbReference>
<dbReference type="AlphaFoldDB" id="E0NR63"/>
<gene>
    <name evidence="4" type="ORF">HMPREF0658_0664</name>
</gene>
<organism evidence="4 5">
    <name type="scientific">Hoylesella marshii DSM 16973 = JCM 13450</name>
    <dbReference type="NCBI Taxonomy" id="862515"/>
    <lineage>
        <taxon>Bacteria</taxon>
        <taxon>Pseudomonadati</taxon>
        <taxon>Bacteroidota</taxon>
        <taxon>Bacteroidia</taxon>
        <taxon>Bacteroidales</taxon>
        <taxon>Prevotellaceae</taxon>
        <taxon>Hoylesella</taxon>
    </lineage>
</organism>
<proteinExistence type="predicted"/>
<dbReference type="Gene3D" id="1.10.10.60">
    <property type="entry name" value="Homeodomain-like"/>
    <property type="match status" value="1"/>
</dbReference>
<sequence>MDRIVGTTIYRQGLRTKILDAAMFEFRKIGIKGVKMDDIAGKLSISKRTLYEIYSNKEELLYEGIRHREEEADRYIDEFQQAGHTVMEVIIEYFRMQVEYYSKINPLFFSELHKYPKLIEYLHEVHEKRHEESIAFLYQGVEEGFFLSGINFSITSRLTLAGTRFIMSSYMYREFSIKEIFYNSVFLFIRGYCTPKGLEVLDRFLTDYRNGD</sequence>
<dbReference type="InterPro" id="IPR050109">
    <property type="entry name" value="HTH-type_TetR-like_transc_reg"/>
</dbReference>
<dbReference type="PRINTS" id="PR00455">
    <property type="entry name" value="HTHTETR"/>
</dbReference>
<evidence type="ECO:0000259" key="3">
    <source>
        <dbReference type="PROSITE" id="PS50977"/>
    </source>
</evidence>
<dbReference type="Proteomes" id="UP000004394">
    <property type="component" value="Unassembled WGS sequence"/>
</dbReference>
<dbReference type="PANTHER" id="PTHR30328:SF54">
    <property type="entry name" value="HTH-TYPE TRANSCRIPTIONAL REPRESSOR SCO4008"/>
    <property type="match status" value="1"/>
</dbReference>
<dbReference type="SUPFAM" id="SSF48498">
    <property type="entry name" value="Tetracyclin repressor-like, C-terminal domain"/>
    <property type="match status" value="1"/>
</dbReference>
<dbReference type="BioCyc" id="PMAR862515-HMP:GMOO-677-MONOMER"/>
<dbReference type="InterPro" id="IPR001647">
    <property type="entry name" value="HTH_TetR"/>
</dbReference>
<dbReference type="InterPro" id="IPR036271">
    <property type="entry name" value="Tet_transcr_reg_TetR-rel_C_sf"/>
</dbReference>
<dbReference type="HOGENOM" id="CLU_069356_30_0_10"/>
<dbReference type="SUPFAM" id="SSF46689">
    <property type="entry name" value="Homeodomain-like"/>
    <property type="match status" value="1"/>
</dbReference>
<dbReference type="OrthoDB" id="881297at2"/>
<dbReference type="PANTHER" id="PTHR30328">
    <property type="entry name" value="TRANSCRIPTIONAL REPRESSOR"/>
    <property type="match status" value="1"/>
</dbReference>
<dbReference type="Gene3D" id="1.10.357.10">
    <property type="entry name" value="Tetracycline Repressor, domain 2"/>
    <property type="match status" value="1"/>
</dbReference>
<name>E0NR63_9BACT</name>
<feature type="domain" description="HTH tetR-type" evidence="3">
    <location>
        <begin position="12"/>
        <end position="72"/>
    </location>
</feature>
<keyword evidence="1 2" id="KW-0238">DNA-binding</keyword>
<feature type="DNA-binding region" description="H-T-H motif" evidence="2">
    <location>
        <begin position="35"/>
        <end position="54"/>
    </location>
</feature>
<evidence type="ECO:0000256" key="1">
    <source>
        <dbReference type="ARBA" id="ARBA00023125"/>
    </source>
</evidence>
<dbReference type="STRING" id="862515.HMPREF0658_0664"/>
<evidence type="ECO:0000313" key="5">
    <source>
        <dbReference type="Proteomes" id="UP000004394"/>
    </source>
</evidence>
<evidence type="ECO:0000313" key="4">
    <source>
        <dbReference type="EMBL" id="EFM02413.1"/>
    </source>
</evidence>
<evidence type="ECO:0000256" key="2">
    <source>
        <dbReference type="PROSITE-ProRule" id="PRU00335"/>
    </source>
</evidence>
<dbReference type="InterPro" id="IPR009057">
    <property type="entry name" value="Homeodomain-like_sf"/>
</dbReference>